<dbReference type="InterPro" id="IPR036979">
    <property type="entry name" value="CM_dom_sf"/>
</dbReference>
<proteinExistence type="predicted"/>
<dbReference type="SUPFAM" id="SSF48600">
    <property type="entry name" value="Chorismate mutase II"/>
    <property type="match status" value="1"/>
</dbReference>
<dbReference type="PROSITE" id="PS51168">
    <property type="entry name" value="CHORISMATE_MUT_2"/>
    <property type="match status" value="1"/>
</dbReference>
<dbReference type="PANTHER" id="PTHR38041">
    <property type="entry name" value="CHORISMATE MUTASE"/>
    <property type="match status" value="1"/>
</dbReference>
<dbReference type="EMBL" id="MDVB01000055">
    <property type="protein sequence ID" value="PIT16250.1"/>
    <property type="molecule type" value="Genomic_DNA"/>
</dbReference>
<accession>A0A2N9WUH6</accession>
<evidence type="ECO:0000259" key="3">
    <source>
        <dbReference type="PROSITE" id="PS51168"/>
    </source>
</evidence>
<dbReference type="GO" id="GO:0009697">
    <property type="term" value="P:salicylic acid biosynthetic process"/>
    <property type="evidence" value="ECO:0007669"/>
    <property type="project" value="TreeGrafter"/>
</dbReference>
<protein>
    <recommendedName>
        <fullName evidence="1">chorismate mutase</fullName>
        <ecNumber evidence="1">5.4.99.5</ecNumber>
    </recommendedName>
</protein>
<evidence type="ECO:0000256" key="1">
    <source>
        <dbReference type="ARBA" id="ARBA00012404"/>
    </source>
</evidence>
<dbReference type="RefSeq" id="WP_100113498.1">
    <property type="nucleotide sequence ID" value="NZ_MDVB01000055.1"/>
</dbReference>
<dbReference type="SMART" id="SM00830">
    <property type="entry name" value="CM_2"/>
    <property type="match status" value="1"/>
</dbReference>
<dbReference type="EC" id="5.4.99.5" evidence="1"/>
<evidence type="ECO:0000256" key="2">
    <source>
        <dbReference type="ARBA" id="ARBA00023235"/>
    </source>
</evidence>
<keyword evidence="2" id="KW-0413">Isomerase</keyword>
<dbReference type="GO" id="GO:0046417">
    <property type="term" value="P:chorismate metabolic process"/>
    <property type="evidence" value="ECO:0007669"/>
    <property type="project" value="InterPro"/>
</dbReference>
<gene>
    <name evidence="4" type="ORF">BGI32_04815</name>
</gene>
<name>A0A2N9WUH6_9NEIS</name>
<evidence type="ECO:0000313" key="4">
    <source>
        <dbReference type="EMBL" id="PIT16250.1"/>
    </source>
</evidence>
<dbReference type="Gene3D" id="1.20.59.10">
    <property type="entry name" value="Chorismate mutase"/>
    <property type="match status" value="1"/>
</dbReference>
<dbReference type="AlphaFoldDB" id="A0A2N9WUH6"/>
<dbReference type="PANTHER" id="PTHR38041:SF1">
    <property type="entry name" value="CHORISMATE MUTASE"/>
    <property type="match status" value="1"/>
</dbReference>
<dbReference type="InterPro" id="IPR051331">
    <property type="entry name" value="Chorismate_mutase-related"/>
</dbReference>
<dbReference type="InterPro" id="IPR036263">
    <property type="entry name" value="Chorismate_II_sf"/>
</dbReference>
<dbReference type="GO" id="GO:0004106">
    <property type="term" value="F:chorismate mutase activity"/>
    <property type="evidence" value="ECO:0007669"/>
    <property type="project" value="UniProtKB-EC"/>
</dbReference>
<sequence length="102" mass="12183">MQYHPVHSPAECHDISDIRREIDHIDYTVIQLLFVRFNYVKTASKFKKNTTDVQATERFNSMLEKRKQWADELGLNGEVIKTLYADLVKYFIAEELKEFERK</sequence>
<feature type="domain" description="Chorismate mutase" evidence="3">
    <location>
        <begin position="9"/>
        <end position="99"/>
    </location>
</feature>
<evidence type="ECO:0000313" key="5">
    <source>
        <dbReference type="Proteomes" id="UP000231293"/>
    </source>
</evidence>
<reference evidence="4 5" key="1">
    <citation type="journal article" date="2017" name="MBio">
        <title>Type VI secretion-mediated competition in the bee gut microbiome.</title>
        <authorList>
            <person name="Steele M.I."/>
            <person name="Kwong W.K."/>
            <person name="Powell J.E."/>
            <person name="Whiteley M."/>
            <person name="Moran N.A."/>
        </authorList>
    </citation>
    <scope>NUCLEOTIDE SEQUENCE [LARGE SCALE GENOMIC DNA]</scope>
    <source>
        <strain evidence="4 5">App2-2</strain>
    </source>
</reference>
<organism evidence="4 5">
    <name type="scientific">Snodgrassella alvi</name>
    <dbReference type="NCBI Taxonomy" id="1196083"/>
    <lineage>
        <taxon>Bacteria</taxon>
        <taxon>Pseudomonadati</taxon>
        <taxon>Pseudomonadota</taxon>
        <taxon>Betaproteobacteria</taxon>
        <taxon>Neisseriales</taxon>
        <taxon>Neisseriaceae</taxon>
        <taxon>Snodgrassella</taxon>
    </lineage>
</organism>
<dbReference type="Pfam" id="PF01817">
    <property type="entry name" value="CM_2"/>
    <property type="match status" value="1"/>
</dbReference>
<dbReference type="Proteomes" id="UP000231293">
    <property type="component" value="Unassembled WGS sequence"/>
</dbReference>
<comment type="caution">
    <text evidence="4">The sequence shown here is derived from an EMBL/GenBank/DDBJ whole genome shotgun (WGS) entry which is preliminary data.</text>
</comment>
<dbReference type="InterPro" id="IPR002701">
    <property type="entry name" value="CM_II_prokaryot"/>
</dbReference>